<evidence type="ECO:0000313" key="1">
    <source>
        <dbReference type="EMBL" id="RUM99309.1"/>
    </source>
</evidence>
<gene>
    <name evidence="1" type="ORF">EET67_03890</name>
</gene>
<evidence type="ECO:0000313" key="2">
    <source>
        <dbReference type="Proteomes" id="UP000281647"/>
    </source>
</evidence>
<dbReference type="EMBL" id="RKST01000002">
    <property type="protein sequence ID" value="RUM99309.1"/>
    <property type="molecule type" value="Genomic_DNA"/>
</dbReference>
<reference evidence="1 2" key="1">
    <citation type="submission" date="2018-11" db="EMBL/GenBank/DDBJ databases">
        <title>Pseudaminobacter arsenicus sp. nov., an arsenic-resistant bacterium isolated from arsenic-rich aquifers.</title>
        <authorList>
            <person name="Mu Y."/>
        </authorList>
    </citation>
    <scope>NUCLEOTIDE SEQUENCE [LARGE SCALE GENOMIC DNA]</scope>
    <source>
        <strain evidence="1 2">CB3</strain>
    </source>
</reference>
<dbReference type="InterPro" id="IPR053842">
    <property type="entry name" value="NikA-like"/>
</dbReference>
<accession>A0A432VAT7</accession>
<keyword evidence="2" id="KW-1185">Reference proteome</keyword>
<organism evidence="1 2">
    <name type="scientific">Borborobacter arsenicus</name>
    <dbReference type="NCBI Taxonomy" id="1851146"/>
    <lineage>
        <taxon>Bacteria</taxon>
        <taxon>Pseudomonadati</taxon>
        <taxon>Pseudomonadota</taxon>
        <taxon>Alphaproteobacteria</taxon>
        <taxon>Hyphomicrobiales</taxon>
        <taxon>Phyllobacteriaceae</taxon>
        <taxon>Borborobacter</taxon>
    </lineage>
</organism>
<dbReference type="Pfam" id="PF21983">
    <property type="entry name" value="NikA-like"/>
    <property type="match status" value="1"/>
</dbReference>
<comment type="caution">
    <text evidence="1">The sequence shown here is derived from an EMBL/GenBank/DDBJ whole genome shotgun (WGS) entry which is preliminary data.</text>
</comment>
<proteinExistence type="predicted"/>
<protein>
    <recommendedName>
        <fullName evidence="3">Mobilization protein</fullName>
    </recommendedName>
</protein>
<dbReference type="Gene3D" id="3.20.20.150">
    <property type="entry name" value="Divalent-metal-dependent TIM barrel enzymes"/>
    <property type="match status" value="1"/>
</dbReference>
<dbReference type="AlphaFoldDB" id="A0A432VAT7"/>
<sequence>MAKASEKRQRQRTLSARFNDQEAEAVRQLADGAGMPVASFLRLAALNQPAGRTALGREDAARVLRQLGDIADALRAMQVSGVVPADDPNLSAAWRDLAEMRTACLQALGMRP</sequence>
<evidence type="ECO:0008006" key="3">
    <source>
        <dbReference type="Google" id="ProtNLM"/>
    </source>
</evidence>
<dbReference type="OrthoDB" id="8455129at2"/>
<dbReference type="RefSeq" id="WP_128624301.1">
    <property type="nucleotide sequence ID" value="NZ_ML133508.1"/>
</dbReference>
<dbReference type="Proteomes" id="UP000281647">
    <property type="component" value="Unassembled WGS sequence"/>
</dbReference>
<name>A0A432VAT7_9HYPH</name>